<dbReference type="InterPro" id="IPR001138">
    <property type="entry name" value="Zn2Cys6_DnaBD"/>
</dbReference>
<reference evidence="6" key="2">
    <citation type="submission" date="2023-04" db="EMBL/GenBank/DDBJ databases">
        <title>Aspergillus oryzae NBRC 4228.</title>
        <authorList>
            <person name="Ichikawa N."/>
            <person name="Sato H."/>
            <person name="Tonouchi N."/>
        </authorList>
    </citation>
    <scope>NUCLEOTIDE SEQUENCE</scope>
    <source>
        <strain evidence="6">NBRC 4228</strain>
    </source>
</reference>
<dbReference type="SUPFAM" id="SSF57701">
    <property type="entry name" value="Zn2/Cys6 DNA-binding domain"/>
    <property type="match status" value="1"/>
</dbReference>
<evidence type="ECO:0000256" key="1">
    <source>
        <dbReference type="ARBA" id="ARBA00023015"/>
    </source>
</evidence>
<evidence type="ECO:0000313" key="6">
    <source>
        <dbReference type="EMBL" id="GMG38103.1"/>
    </source>
</evidence>
<dbReference type="PROSITE" id="PS00463">
    <property type="entry name" value="ZN2_CY6_FUNGAL_1"/>
    <property type="match status" value="1"/>
</dbReference>
<keyword evidence="4" id="KW-0539">Nucleus</keyword>
<dbReference type="EMBL" id="BSYA01000278">
    <property type="protein sequence ID" value="GMG38103.1"/>
    <property type="molecule type" value="Genomic_DNA"/>
</dbReference>
<dbReference type="CDD" id="cd00067">
    <property type="entry name" value="GAL4"/>
    <property type="match status" value="1"/>
</dbReference>
<name>A0A1S9DGT6_ASPOZ</name>
<dbReference type="VEuPathDB" id="FungiDB:AO090166000118"/>
<dbReference type="GO" id="GO:0000981">
    <property type="term" value="F:DNA-binding transcription factor activity, RNA polymerase II-specific"/>
    <property type="evidence" value="ECO:0007669"/>
    <property type="project" value="InterPro"/>
</dbReference>
<dbReference type="GO" id="GO:0008270">
    <property type="term" value="F:zinc ion binding"/>
    <property type="evidence" value="ECO:0007669"/>
    <property type="project" value="InterPro"/>
</dbReference>
<keyword evidence="2" id="KW-0238">DNA-binding</keyword>
<protein>
    <submittedName>
        <fullName evidence="6">Unnamed protein product</fullName>
    </submittedName>
</protein>
<organism evidence="7 8">
    <name type="scientific">Aspergillus oryzae</name>
    <name type="common">Yellow koji mold</name>
    <dbReference type="NCBI Taxonomy" id="5062"/>
    <lineage>
        <taxon>Eukaryota</taxon>
        <taxon>Fungi</taxon>
        <taxon>Dikarya</taxon>
        <taxon>Ascomycota</taxon>
        <taxon>Pezizomycotina</taxon>
        <taxon>Eurotiomycetes</taxon>
        <taxon>Eurotiomycetidae</taxon>
        <taxon>Eurotiales</taxon>
        <taxon>Aspergillaceae</taxon>
        <taxon>Aspergillus</taxon>
        <taxon>Aspergillus subgen. Circumdati</taxon>
    </lineage>
</organism>
<dbReference type="OrthoDB" id="4137815at2759"/>
<feature type="domain" description="Zn(2)-C6 fungal-type" evidence="5">
    <location>
        <begin position="6"/>
        <end position="36"/>
    </location>
</feature>
<dbReference type="InterPro" id="IPR036864">
    <property type="entry name" value="Zn2-C6_fun-type_DNA-bd_sf"/>
</dbReference>
<dbReference type="Proteomes" id="UP000190312">
    <property type="component" value="Unassembled WGS sequence"/>
</dbReference>
<dbReference type="EMBL" id="MKZY01000005">
    <property type="protein sequence ID" value="OOO08291.1"/>
    <property type="molecule type" value="Genomic_DNA"/>
</dbReference>
<keyword evidence="1" id="KW-0805">Transcription regulation</keyword>
<dbReference type="GO" id="GO:0009893">
    <property type="term" value="P:positive regulation of metabolic process"/>
    <property type="evidence" value="ECO:0007669"/>
    <property type="project" value="UniProtKB-ARBA"/>
</dbReference>
<dbReference type="Gene3D" id="4.10.240.10">
    <property type="entry name" value="Zn(2)-C6 fungal-type DNA-binding domain"/>
    <property type="match status" value="1"/>
</dbReference>
<reference evidence="7 8" key="1">
    <citation type="submission" date="2016-10" db="EMBL/GenBank/DDBJ databases">
        <title>Genome sequencing of Aspergillus oryzae BCC7051.</title>
        <authorList>
            <person name="Thammarongtham C."/>
            <person name="Vorapreeda T."/>
            <person name="Nookaew I."/>
            <person name="Srisuk T."/>
            <person name="Land M."/>
            <person name="Jeennor S."/>
            <person name="Laoteng K."/>
        </authorList>
    </citation>
    <scope>NUCLEOTIDE SEQUENCE [LARGE SCALE GENOMIC DNA]</scope>
    <source>
        <strain evidence="7 8">BCC7051</strain>
    </source>
</reference>
<evidence type="ECO:0000313" key="8">
    <source>
        <dbReference type="Proteomes" id="UP000190312"/>
    </source>
</evidence>
<dbReference type="Proteomes" id="UP001165205">
    <property type="component" value="Unassembled WGS sequence"/>
</dbReference>
<evidence type="ECO:0000259" key="5">
    <source>
        <dbReference type="PROSITE" id="PS00463"/>
    </source>
</evidence>
<dbReference type="InterPro" id="IPR021858">
    <property type="entry name" value="Fun_TF"/>
</dbReference>
<gene>
    <name evidence="6" type="ORF">Aory04_001285400</name>
    <name evidence="7" type="ORF">OAory_01095870</name>
</gene>
<dbReference type="Pfam" id="PF11951">
    <property type="entry name" value="Fungal_trans_2"/>
    <property type="match status" value="1"/>
</dbReference>
<keyword evidence="3" id="KW-0804">Transcription</keyword>
<dbReference type="GO" id="GO:0003677">
    <property type="term" value="F:DNA binding"/>
    <property type="evidence" value="ECO:0007669"/>
    <property type="project" value="UniProtKB-KW"/>
</dbReference>
<evidence type="ECO:0000256" key="4">
    <source>
        <dbReference type="ARBA" id="ARBA00023242"/>
    </source>
</evidence>
<evidence type="ECO:0000256" key="2">
    <source>
        <dbReference type="ARBA" id="ARBA00023125"/>
    </source>
</evidence>
<dbReference type="AlphaFoldDB" id="A0A1S9DGT6"/>
<proteinExistence type="predicted"/>
<comment type="caution">
    <text evidence="7">The sequence shown here is derived from an EMBL/GenBank/DDBJ whole genome shotgun (WGS) entry which is preliminary data.</text>
</comment>
<evidence type="ECO:0000256" key="3">
    <source>
        <dbReference type="ARBA" id="ARBA00023163"/>
    </source>
</evidence>
<sequence>MARRAACDRCRAIKSRCLPGVSNNACYRCARLRHTCTFLQKHLYEMRHVRTATLTADAPFQAASTFSPRKTDNTLNYVSKNGRRAPVPTSQVILLAGIPVPAIAEICLLFSVGPSLGLYMQQTLCSHVLDAPALLMEPYQAVAGAFKRATMRQLAASDSDLHRCAKGLQLLREARVGRVKEACNFLVLGLTLISFHRLIGGHTASTICRFTLALVQPWSDILADDATSCMELLGLQFMDTTHCLFRRQVPMLECQVWSLGVVHRSAGICCQLLPILYKVCVVGSSLRMASPRTSSDSFINNLRADIECWEPCLPDQFSSTGKSKPEITTLLSQAYVYRTVALLILHRLQYPLGREDERAGTLAKAIAADLERCLSITGQCPPHAVLPLVMAGVEATCISERERIHFLISRVRGAAFYPYVQHLRELLAGVWMSRDCGEDRNVFNLFDQYPNVDHILL</sequence>
<accession>A0A1S9DGT6</accession>
<evidence type="ECO:0000313" key="7">
    <source>
        <dbReference type="EMBL" id="OOO08291.1"/>
    </source>
</evidence>